<dbReference type="CDD" id="cd16917">
    <property type="entry name" value="HATPase_UhpB-NarQ-NarX-like"/>
    <property type="match status" value="1"/>
</dbReference>
<evidence type="ECO:0000313" key="10">
    <source>
        <dbReference type="EMBL" id="QGQ96014.1"/>
    </source>
</evidence>
<proteinExistence type="predicted"/>
<keyword evidence="3" id="KW-0808">Transferase</keyword>
<feature type="domain" description="Histidine kinase" evidence="9">
    <location>
        <begin position="689"/>
        <end position="783"/>
    </location>
</feature>
<dbReference type="PANTHER" id="PTHR24421">
    <property type="entry name" value="NITRATE/NITRITE SENSOR PROTEIN NARX-RELATED"/>
    <property type="match status" value="1"/>
</dbReference>
<accession>A0A6B8RJV8</accession>
<dbReference type="EMBL" id="CP034235">
    <property type="protein sequence ID" value="QGQ96014.1"/>
    <property type="molecule type" value="Genomic_DNA"/>
</dbReference>
<dbReference type="InterPro" id="IPR003594">
    <property type="entry name" value="HATPase_dom"/>
</dbReference>
<evidence type="ECO:0000256" key="2">
    <source>
        <dbReference type="ARBA" id="ARBA00012438"/>
    </source>
</evidence>
<feature type="transmembrane region" description="Helical" evidence="8">
    <location>
        <begin position="348"/>
        <end position="370"/>
    </location>
</feature>
<feature type="transmembrane region" description="Helical" evidence="8">
    <location>
        <begin position="155"/>
        <end position="176"/>
    </location>
</feature>
<evidence type="ECO:0000256" key="7">
    <source>
        <dbReference type="ARBA" id="ARBA00023012"/>
    </source>
</evidence>
<dbReference type="InterPro" id="IPR050482">
    <property type="entry name" value="Sensor_HK_TwoCompSys"/>
</dbReference>
<evidence type="ECO:0000256" key="1">
    <source>
        <dbReference type="ARBA" id="ARBA00000085"/>
    </source>
</evidence>
<dbReference type="SMART" id="SM00387">
    <property type="entry name" value="HATPase_c"/>
    <property type="match status" value="1"/>
</dbReference>
<feature type="transmembrane region" description="Helical" evidence="8">
    <location>
        <begin position="376"/>
        <end position="398"/>
    </location>
</feature>
<feature type="transmembrane region" description="Helical" evidence="8">
    <location>
        <begin position="17"/>
        <end position="34"/>
    </location>
</feature>
<dbReference type="Gene3D" id="3.30.565.10">
    <property type="entry name" value="Histidine kinase-like ATPase, C-terminal domain"/>
    <property type="match status" value="1"/>
</dbReference>
<dbReference type="Pfam" id="PF02518">
    <property type="entry name" value="HATPase_c"/>
    <property type="match status" value="1"/>
</dbReference>
<dbReference type="SUPFAM" id="SSF55874">
    <property type="entry name" value="ATPase domain of HSP90 chaperone/DNA topoisomerase II/histidine kinase"/>
    <property type="match status" value="1"/>
</dbReference>
<dbReference type="GO" id="GO:0046983">
    <property type="term" value="F:protein dimerization activity"/>
    <property type="evidence" value="ECO:0007669"/>
    <property type="project" value="InterPro"/>
</dbReference>
<evidence type="ECO:0000256" key="3">
    <source>
        <dbReference type="ARBA" id="ARBA00022679"/>
    </source>
</evidence>
<evidence type="ECO:0000259" key="9">
    <source>
        <dbReference type="PROSITE" id="PS50109"/>
    </source>
</evidence>
<dbReference type="PROSITE" id="PS50109">
    <property type="entry name" value="HIS_KIN"/>
    <property type="match status" value="1"/>
</dbReference>
<dbReference type="Pfam" id="PF07730">
    <property type="entry name" value="HisKA_3"/>
    <property type="match status" value="1"/>
</dbReference>
<feature type="transmembrane region" description="Helical" evidence="8">
    <location>
        <begin position="287"/>
        <end position="313"/>
    </location>
</feature>
<feature type="transmembrane region" description="Helical" evidence="8">
    <location>
        <begin position="182"/>
        <end position="203"/>
    </location>
</feature>
<comment type="catalytic activity">
    <reaction evidence="1">
        <text>ATP + protein L-histidine = ADP + protein N-phospho-L-histidine.</text>
        <dbReference type="EC" id="2.7.13.3"/>
    </reaction>
</comment>
<dbReference type="EC" id="2.7.13.3" evidence="2"/>
<feature type="transmembrane region" description="Helical" evidence="8">
    <location>
        <begin position="319"/>
        <end position="336"/>
    </location>
</feature>
<dbReference type="Proteomes" id="UP000426246">
    <property type="component" value="Chromosome"/>
</dbReference>
<evidence type="ECO:0000256" key="6">
    <source>
        <dbReference type="ARBA" id="ARBA00022840"/>
    </source>
</evidence>
<dbReference type="KEGG" id="ppsc:EHS13_14575"/>
<keyword evidence="11" id="KW-1185">Reference proteome</keyword>
<dbReference type="SUPFAM" id="SSF50156">
    <property type="entry name" value="PDZ domain-like"/>
    <property type="match status" value="1"/>
</dbReference>
<dbReference type="GO" id="GO:0005524">
    <property type="term" value="F:ATP binding"/>
    <property type="evidence" value="ECO:0007669"/>
    <property type="project" value="UniProtKB-KW"/>
</dbReference>
<organism evidence="10 11">
    <name type="scientific">Paenibacillus psychroresistens</name>
    <dbReference type="NCBI Taxonomy" id="1778678"/>
    <lineage>
        <taxon>Bacteria</taxon>
        <taxon>Bacillati</taxon>
        <taxon>Bacillota</taxon>
        <taxon>Bacilli</taxon>
        <taxon>Bacillales</taxon>
        <taxon>Paenibacillaceae</taxon>
        <taxon>Paenibacillus</taxon>
    </lineage>
</organism>
<reference evidence="11" key="1">
    <citation type="submission" date="2018-11" db="EMBL/GenBank/DDBJ databases">
        <title>Complete genome sequence of Paenibacillus sp. ML311-T8.</title>
        <authorList>
            <person name="Nam Y.-D."/>
            <person name="Kang J."/>
            <person name="Chung W.-H."/>
            <person name="Park Y.S."/>
        </authorList>
    </citation>
    <scope>NUCLEOTIDE SEQUENCE [LARGE SCALE GENOMIC DNA]</scope>
    <source>
        <strain evidence="11">ML311-T8</strain>
    </source>
</reference>
<dbReference type="Gene3D" id="2.30.42.10">
    <property type="match status" value="1"/>
</dbReference>
<dbReference type="InterPro" id="IPR011712">
    <property type="entry name" value="Sig_transdc_His_kin_sub3_dim/P"/>
</dbReference>
<dbReference type="InterPro" id="IPR036034">
    <property type="entry name" value="PDZ_sf"/>
</dbReference>
<gene>
    <name evidence="10" type="ORF">EHS13_14575</name>
</gene>
<dbReference type="AlphaFoldDB" id="A0A6B8RJV8"/>
<evidence type="ECO:0000313" key="11">
    <source>
        <dbReference type="Proteomes" id="UP000426246"/>
    </source>
</evidence>
<keyword evidence="8" id="KW-1133">Transmembrane helix</keyword>
<evidence type="ECO:0000256" key="4">
    <source>
        <dbReference type="ARBA" id="ARBA00022741"/>
    </source>
</evidence>
<dbReference type="InterPro" id="IPR005467">
    <property type="entry name" value="His_kinase_dom"/>
</dbReference>
<dbReference type="InterPro" id="IPR036890">
    <property type="entry name" value="HATPase_C_sf"/>
</dbReference>
<keyword evidence="8" id="KW-0812">Transmembrane</keyword>
<feature type="transmembrane region" description="Helical" evidence="8">
    <location>
        <begin position="241"/>
        <end position="266"/>
    </location>
</feature>
<keyword evidence="5" id="KW-0418">Kinase</keyword>
<evidence type="ECO:0000256" key="8">
    <source>
        <dbReference type="SAM" id="Phobius"/>
    </source>
</evidence>
<keyword evidence="4" id="KW-0547">Nucleotide-binding</keyword>
<dbReference type="GO" id="GO:0016020">
    <property type="term" value="C:membrane"/>
    <property type="evidence" value="ECO:0007669"/>
    <property type="project" value="InterPro"/>
</dbReference>
<protein>
    <recommendedName>
        <fullName evidence="2">histidine kinase</fullName>
        <ecNumber evidence="2">2.7.13.3</ecNumber>
    </recommendedName>
</protein>
<keyword evidence="8" id="KW-0472">Membrane</keyword>
<feature type="transmembrane region" description="Helical" evidence="8">
    <location>
        <begin position="122"/>
        <end position="143"/>
    </location>
</feature>
<keyword evidence="6" id="KW-0067">ATP-binding</keyword>
<feature type="transmembrane region" description="Helical" evidence="8">
    <location>
        <begin position="215"/>
        <end position="235"/>
    </location>
</feature>
<dbReference type="PANTHER" id="PTHR24421:SF60">
    <property type="entry name" value="SENSOR HISTIDINE KINASE COMP"/>
    <property type="match status" value="1"/>
</dbReference>
<name>A0A6B8RJV8_9BACL</name>
<sequence length="787" mass="91135">MTNNDRLKEGECMKRKYLFLSIIVLFLGVQYWMLYVTFTYPVNGIAVEQDSESNWYIKKFDTTIIGSQLGLKTGDIIKRINNQDVDSFSSIVKWRTLDQSESILVNRNGKEFEVSTKDTPYAIQYDVFPILGEVISFLFAAILYMKIRVSRSAKFLTLVFITIGLIFMSLGGSIRGDALGKVLINTLLMLLPIIFLHFLKIFFNEKSNIKLPLRFLNLSYKIVASIFVIMLSFFITTPFSYSIHMIMTLITVLVFIIGLLLNFYFLTIIYWKYRKEKTYAATLIKTVWGSLFLSFFPIIAFSFVPLLIFGKVWLDSLNMGWFVLFFPITFAYLIVSKRLYDIDMILRRILYTTLISLVPSAILVAISGMITANDLTWSQIIIEYVIFVIVLTCILYSLEYFMTKLEPFMFPRKYQLQVVLKKLAKNLGSVSSYRELKEIFLIDIVNSLNVFGGAIVFKNLENIEIIREGQIDEEEIEELVITENWDHPYYSVFEINRHEEFTSYLIMTQKKTKTLLGLEEKQWLSLIITYLSVSLENVHLIRKLTVKLQQLAAQVPDEKVAGDFLWFRKLMLELQENERVRIATDLHDTTMQDLFFLKDRLHTMLEKYAFLPEDKEQMVSIIEYIDVINANLRQSCFELHPYLLKEIGLVQTIEKLVKFERAVSSFTIHFHATRTSIIEARDLESKRHIFRMVQELLNNAKKHSLASSINIRLTAVNESILFEYEDDGIGFEANVTLGVIEIGSSGIGMEQMKSRVLSLMGQFELETSKGKGLKFKAQIPLKEGKLG</sequence>
<evidence type="ECO:0000256" key="5">
    <source>
        <dbReference type="ARBA" id="ARBA00022777"/>
    </source>
</evidence>
<dbReference type="GO" id="GO:0000155">
    <property type="term" value="F:phosphorelay sensor kinase activity"/>
    <property type="evidence" value="ECO:0007669"/>
    <property type="project" value="InterPro"/>
</dbReference>
<keyword evidence="7" id="KW-0902">Two-component regulatory system</keyword>